<evidence type="ECO:0000259" key="1">
    <source>
        <dbReference type="Pfam" id="PF13966"/>
    </source>
</evidence>
<dbReference type="EMBL" id="JAATIQ010000901">
    <property type="protein sequence ID" value="KAF4346874.1"/>
    <property type="molecule type" value="Genomic_DNA"/>
</dbReference>
<reference evidence="2 4" key="1">
    <citation type="journal article" date="2020" name="bioRxiv">
        <title>Sequence and annotation of 42 cannabis genomes reveals extensive copy number variation in cannabinoid synthesis and pathogen resistance genes.</title>
        <authorList>
            <person name="Mckernan K.J."/>
            <person name="Helbert Y."/>
            <person name="Kane L.T."/>
            <person name="Ebling H."/>
            <person name="Zhang L."/>
            <person name="Liu B."/>
            <person name="Eaton Z."/>
            <person name="Mclaughlin S."/>
            <person name="Kingan S."/>
            <person name="Baybayan P."/>
            <person name="Concepcion G."/>
            <person name="Jordan M."/>
            <person name="Riva A."/>
            <person name="Barbazuk W."/>
            <person name="Harkins T."/>
        </authorList>
    </citation>
    <scope>NUCLEOTIDE SEQUENCE [LARGE SCALE GENOMIC DNA]</scope>
    <source>
        <strain evidence="4">cv. Jamaican Lion 4</strain>
        <strain evidence="2">Father</strain>
        <tissue evidence="2">Leaf</tissue>
    </source>
</reference>
<dbReference type="InterPro" id="IPR026960">
    <property type="entry name" value="RVT-Znf"/>
</dbReference>
<dbReference type="Pfam" id="PF13966">
    <property type="entry name" value="zf-RVT"/>
    <property type="match status" value="1"/>
</dbReference>
<dbReference type="Proteomes" id="UP000583929">
    <property type="component" value="Unassembled WGS sequence"/>
</dbReference>
<gene>
    <name evidence="2" type="ORF">G4B88_018413</name>
    <name evidence="3" type="ORF">G4B88_027796</name>
</gene>
<protein>
    <recommendedName>
        <fullName evidence="1">Reverse transcriptase zinc-binding domain-containing protein</fullName>
    </recommendedName>
</protein>
<organism evidence="2 4">
    <name type="scientific">Cannabis sativa</name>
    <name type="common">Hemp</name>
    <name type="synonym">Marijuana</name>
    <dbReference type="NCBI Taxonomy" id="3483"/>
    <lineage>
        <taxon>Eukaryota</taxon>
        <taxon>Viridiplantae</taxon>
        <taxon>Streptophyta</taxon>
        <taxon>Embryophyta</taxon>
        <taxon>Tracheophyta</taxon>
        <taxon>Spermatophyta</taxon>
        <taxon>Magnoliopsida</taxon>
        <taxon>eudicotyledons</taxon>
        <taxon>Gunneridae</taxon>
        <taxon>Pentapetalae</taxon>
        <taxon>rosids</taxon>
        <taxon>fabids</taxon>
        <taxon>Rosales</taxon>
        <taxon>Cannabaceae</taxon>
        <taxon>Cannabis</taxon>
    </lineage>
</organism>
<keyword evidence="4" id="KW-1185">Reference proteome</keyword>
<evidence type="ECO:0000313" key="3">
    <source>
        <dbReference type="EMBL" id="KAF4347383.1"/>
    </source>
</evidence>
<proteinExistence type="predicted"/>
<accession>A0A7J6DL90</accession>
<dbReference type="AlphaFoldDB" id="A0A7J6DL90"/>
<evidence type="ECO:0000313" key="2">
    <source>
        <dbReference type="EMBL" id="KAF4346874.1"/>
    </source>
</evidence>
<evidence type="ECO:0000313" key="4">
    <source>
        <dbReference type="Proteomes" id="UP000583929"/>
    </source>
</evidence>
<comment type="caution">
    <text evidence="2">The sequence shown here is derived from an EMBL/GenBank/DDBJ whole genome shotgun (WGS) entry which is preliminary data.</text>
</comment>
<dbReference type="EMBL" id="JAATIQ010000811">
    <property type="protein sequence ID" value="KAF4347383.1"/>
    <property type="molecule type" value="Genomic_DNA"/>
</dbReference>
<sequence>MLIWKDSTSGSYSVKGAYWVDQKARFGVCKPLWKWIWDPKIHPRVSMMIWRSCLKIIPTGDKFSPSNTCPVCLSVPESPIHLFARCAFASVIWFSGPLSVRIESIPGNCISSLITNLCSNLDRFLRTRMLVYAGVIMESIWKHRNLITHSTGPLQSIESVRLEH</sequence>
<feature type="domain" description="Reverse transcriptase zinc-binding" evidence="1">
    <location>
        <begin position="12"/>
        <end position="93"/>
    </location>
</feature>
<name>A0A7J6DL90_CANSA</name>